<keyword evidence="2" id="KW-1185">Reference proteome</keyword>
<dbReference type="Proteomes" id="UP001295423">
    <property type="component" value="Unassembled WGS sequence"/>
</dbReference>
<accession>A0AAD2FUA9</accession>
<sequence length="99" mass="10676">MTLSAARAIAVRSVSRKAPVQQQKRTIVDYLTNYPDKVAEMKKVQCAGGTLQGESNPTWTKQPSDKFVNAAGFLLASLGFTKATIAAYRLATGKGKIED</sequence>
<organism evidence="1 2">
    <name type="scientific">Cylindrotheca closterium</name>
    <dbReference type="NCBI Taxonomy" id="2856"/>
    <lineage>
        <taxon>Eukaryota</taxon>
        <taxon>Sar</taxon>
        <taxon>Stramenopiles</taxon>
        <taxon>Ochrophyta</taxon>
        <taxon>Bacillariophyta</taxon>
        <taxon>Bacillariophyceae</taxon>
        <taxon>Bacillariophycidae</taxon>
        <taxon>Bacillariales</taxon>
        <taxon>Bacillariaceae</taxon>
        <taxon>Cylindrotheca</taxon>
    </lineage>
</organism>
<protein>
    <submittedName>
        <fullName evidence="1">Uncharacterized protein</fullName>
    </submittedName>
</protein>
<comment type="caution">
    <text evidence="1">The sequence shown here is derived from an EMBL/GenBank/DDBJ whole genome shotgun (WGS) entry which is preliminary data.</text>
</comment>
<name>A0AAD2FUA9_9STRA</name>
<dbReference type="AlphaFoldDB" id="A0AAD2FUA9"/>
<proteinExistence type="predicted"/>
<gene>
    <name evidence="1" type="ORF">CYCCA115_LOCUS14342</name>
</gene>
<evidence type="ECO:0000313" key="1">
    <source>
        <dbReference type="EMBL" id="CAJ1953739.1"/>
    </source>
</evidence>
<dbReference type="EMBL" id="CAKOGP040001836">
    <property type="protein sequence ID" value="CAJ1953739.1"/>
    <property type="molecule type" value="Genomic_DNA"/>
</dbReference>
<evidence type="ECO:0000313" key="2">
    <source>
        <dbReference type="Proteomes" id="UP001295423"/>
    </source>
</evidence>
<reference evidence="1" key="1">
    <citation type="submission" date="2023-08" db="EMBL/GenBank/DDBJ databases">
        <authorList>
            <person name="Audoor S."/>
            <person name="Bilcke G."/>
        </authorList>
    </citation>
    <scope>NUCLEOTIDE SEQUENCE</scope>
</reference>